<reference evidence="5" key="1">
    <citation type="journal article" date="2020" name="Appl. Environ. Microbiol.">
        <title>Diazotrophic Anaeromyxobacter Isolates from Soils.</title>
        <authorList>
            <person name="Masuda Y."/>
            <person name="Yamanaka H."/>
            <person name="Xu Z.X."/>
            <person name="Shiratori Y."/>
            <person name="Aono T."/>
            <person name="Amachi S."/>
            <person name="Senoo K."/>
            <person name="Itoh H."/>
        </authorList>
    </citation>
    <scope>NUCLEOTIDE SEQUENCE [LARGE SCALE GENOMIC DNA]</scope>
    <source>
        <strain evidence="5">R267</strain>
    </source>
</reference>
<keyword evidence="2" id="KW-0732">Signal</keyword>
<evidence type="ECO:0000313" key="5">
    <source>
        <dbReference type="Proteomes" id="UP000503640"/>
    </source>
</evidence>
<feature type="region of interest" description="Disordered" evidence="1">
    <location>
        <begin position="172"/>
        <end position="198"/>
    </location>
</feature>
<gene>
    <name evidence="4" type="ORF">AMYX_02700</name>
</gene>
<dbReference type="Pfam" id="PF14238">
    <property type="entry name" value="DUF4340"/>
    <property type="match status" value="1"/>
</dbReference>
<name>A0A7I9VH04_9BACT</name>
<feature type="chain" id="PRO_5029800983" description="DUF4340 domain-containing protein" evidence="2">
    <location>
        <begin position="24"/>
        <end position="198"/>
    </location>
</feature>
<proteinExistence type="predicted"/>
<dbReference type="Proteomes" id="UP000503640">
    <property type="component" value="Unassembled WGS sequence"/>
</dbReference>
<dbReference type="InterPro" id="IPR025641">
    <property type="entry name" value="DUF4340"/>
</dbReference>
<dbReference type="RefSeq" id="WP_176062323.1">
    <property type="nucleotide sequence ID" value="NZ_BJTG01000001.1"/>
</dbReference>
<feature type="signal peptide" evidence="2">
    <location>
        <begin position="1"/>
        <end position="23"/>
    </location>
</feature>
<evidence type="ECO:0000313" key="4">
    <source>
        <dbReference type="EMBL" id="GEJ55529.1"/>
    </source>
</evidence>
<protein>
    <recommendedName>
        <fullName evidence="3">DUF4340 domain-containing protein</fullName>
    </recommendedName>
</protein>
<evidence type="ECO:0000259" key="3">
    <source>
        <dbReference type="Pfam" id="PF14238"/>
    </source>
</evidence>
<keyword evidence="5" id="KW-1185">Reference proteome</keyword>
<evidence type="ECO:0000256" key="2">
    <source>
        <dbReference type="SAM" id="SignalP"/>
    </source>
</evidence>
<evidence type="ECO:0000256" key="1">
    <source>
        <dbReference type="SAM" id="MobiDB-lite"/>
    </source>
</evidence>
<dbReference type="AlphaFoldDB" id="A0A7I9VH04"/>
<feature type="domain" description="DUF4340" evidence="3">
    <location>
        <begin position="75"/>
        <end position="166"/>
    </location>
</feature>
<dbReference type="EMBL" id="BJTG01000001">
    <property type="protein sequence ID" value="GEJ55529.1"/>
    <property type="molecule type" value="Genomic_DNA"/>
</dbReference>
<accession>A0A7I9VH04</accession>
<sequence>MTSRARSLLSAFALLAVAAGAVAFAWFGVARKDEAAAARKAAGQRLFAFEPAQVKALTLRAKGTTTALARAGDGWRLEGERPAPAQRRVVEGLLEAVAGLQKKAVLSPADGPALEQYGLAAPEAQLTLTLDGGRQVELALGGENAYDGTRFVRTGDGTVALVDGGVAWRLTRDRQAFEQPPPPPPSPDAGVDAGRPPP</sequence>
<organism evidence="4 5">
    <name type="scientific">Anaeromyxobacter diazotrophicus</name>
    <dbReference type="NCBI Taxonomy" id="2590199"/>
    <lineage>
        <taxon>Bacteria</taxon>
        <taxon>Pseudomonadati</taxon>
        <taxon>Myxococcota</taxon>
        <taxon>Myxococcia</taxon>
        <taxon>Myxococcales</taxon>
        <taxon>Cystobacterineae</taxon>
        <taxon>Anaeromyxobacteraceae</taxon>
        <taxon>Anaeromyxobacter</taxon>
    </lineage>
</organism>
<comment type="caution">
    <text evidence="4">The sequence shown here is derived from an EMBL/GenBank/DDBJ whole genome shotgun (WGS) entry which is preliminary data.</text>
</comment>